<sequence>MNVLCILAQSGLDAGALAVCCEGVFQKRSEARGKDILLFPVLLVLCVVPRVNFVANEGVRAALSAYGYEIVPVNSIAGWLFLVFSVLLLHSIYFKWENNGDVLSGTMAVFSLYLLVRCVCVAVLAAFGAWGGWLLFGGRVLTLLLVSLLFCTPFYGVLQQLVLTGGIAVWIVSSDIAVLLMVELTVVSFQAERFLSYSGLLTVLVLAVLLFNSILLFFHRRRLQEQKRIHMIEQYVPIVEELISQVRARQHEFQNRMLAIEAAVASAGTLEEAQREVAALTGGIVINSNDRELLSCDSKVIAGMLFGKIKQAEAAGIHMELQLHGLFKKSAVPETEWIEAIGILLDNAIEASPKGSTVYIAVRKKGTYLELLVSNPAPAMSNTEFMGLFRKGFTTKSSSEGRGYGLYNILRITERYHGKIVTRNEAVSEENYVVFGVLLP</sequence>
<dbReference type="Proteomes" id="UP000261166">
    <property type="component" value="Unassembled WGS sequence"/>
</dbReference>
<keyword evidence="7" id="KW-1185">Reference proteome</keyword>
<organism evidence="6 8">
    <name type="scientific">Eisenbergiella massiliensis</name>
    <dbReference type="NCBI Taxonomy" id="1720294"/>
    <lineage>
        <taxon>Bacteria</taxon>
        <taxon>Bacillati</taxon>
        <taxon>Bacillota</taxon>
        <taxon>Clostridia</taxon>
        <taxon>Lachnospirales</taxon>
        <taxon>Lachnospiraceae</taxon>
        <taxon>Eisenbergiella</taxon>
    </lineage>
</organism>
<dbReference type="OrthoDB" id="9792686at2"/>
<feature type="transmembrane region" description="Helical" evidence="3">
    <location>
        <begin position="36"/>
        <end position="55"/>
    </location>
</feature>
<name>A0A3E3J257_9FIRM</name>
<evidence type="ECO:0000256" key="1">
    <source>
        <dbReference type="ARBA" id="ARBA00022777"/>
    </source>
</evidence>
<dbReference type="EMBL" id="QVLU01000003">
    <property type="protein sequence ID" value="RGE73438.1"/>
    <property type="molecule type" value="Genomic_DNA"/>
</dbReference>
<dbReference type="Proteomes" id="UP000260812">
    <property type="component" value="Unassembled WGS sequence"/>
</dbReference>
<evidence type="ECO:0000259" key="4">
    <source>
        <dbReference type="PROSITE" id="PS50109"/>
    </source>
</evidence>
<dbReference type="PANTHER" id="PTHR40448">
    <property type="entry name" value="TWO-COMPONENT SENSOR HISTIDINE KINASE"/>
    <property type="match status" value="1"/>
</dbReference>
<dbReference type="EMBL" id="QVLV01000006">
    <property type="protein sequence ID" value="RGE61098.1"/>
    <property type="molecule type" value="Genomic_DNA"/>
</dbReference>
<evidence type="ECO:0000256" key="2">
    <source>
        <dbReference type="ARBA" id="ARBA00023012"/>
    </source>
</evidence>
<dbReference type="InterPro" id="IPR005467">
    <property type="entry name" value="His_kinase_dom"/>
</dbReference>
<dbReference type="SMART" id="SM00387">
    <property type="entry name" value="HATPase_c"/>
    <property type="match status" value="1"/>
</dbReference>
<reference evidence="6 8" key="1">
    <citation type="submission" date="2018-08" db="EMBL/GenBank/DDBJ databases">
        <title>A genome reference for cultivated species of the human gut microbiota.</title>
        <authorList>
            <person name="Zou Y."/>
            <person name="Xue W."/>
            <person name="Luo G."/>
        </authorList>
    </citation>
    <scope>NUCLEOTIDE SEQUENCE [LARGE SCALE GENOMIC DNA]</scope>
    <source>
        <strain evidence="6 8">AF26-4BH</strain>
        <strain evidence="5">TF05-5AC</strain>
    </source>
</reference>
<dbReference type="InterPro" id="IPR003594">
    <property type="entry name" value="HATPase_dom"/>
</dbReference>
<evidence type="ECO:0000313" key="5">
    <source>
        <dbReference type="EMBL" id="RGE61098.1"/>
    </source>
</evidence>
<dbReference type="InterPro" id="IPR036890">
    <property type="entry name" value="HATPase_C_sf"/>
</dbReference>
<protein>
    <submittedName>
        <fullName evidence="6">GHKL domain-containing protein</fullName>
    </submittedName>
</protein>
<keyword evidence="3" id="KW-1133">Transmembrane helix</keyword>
<comment type="caution">
    <text evidence="6">The sequence shown here is derived from an EMBL/GenBank/DDBJ whole genome shotgun (WGS) entry which is preliminary data.</text>
</comment>
<keyword evidence="1" id="KW-0418">Kinase</keyword>
<keyword evidence="3" id="KW-0472">Membrane</keyword>
<dbReference type="GO" id="GO:0016301">
    <property type="term" value="F:kinase activity"/>
    <property type="evidence" value="ECO:0007669"/>
    <property type="project" value="UniProtKB-KW"/>
</dbReference>
<dbReference type="PANTHER" id="PTHR40448:SF1">
    <property type="entry name" value="TWO-COMPONENT SENSOR HISTIDINE KINASE"/>
    <property type="match status" value="1"/>
</dbReference>
<feature type="transmembrane region" description="Helical" evidence="3">
    <location>
        <begin position="75"/>
        <end position="94"/>
    </location>
</feature>
<dbReference type="SUPFAM" id="SSF55874">
    <property type="entry name" value="ATPase domain of HSP90 chaperone/DNA topoisomerase II/histidine kinase"/>
    <property type="match status" value="1"/>
</dbReference>
<dbReference type="Pfam" id="PF02518">
    <property type="entry name" value="HATPase_c"/>
    <property type="match status" value="1"/>
</dbReference>
<dbReference type="PROSITE" id="PS50109">
    <property type="entry name" value="HIS_KIN"/>
    <property type="match status" value="1"/>
</dbReference>
<evidence type="ECO:0000256" key="3">
    <source>
        <dbReference type="SAM" id="Phobius"/>
    </source>
</evidence>
<gene>
    <name evidence="6" type="ORF">DWY69_04450</name>
    <name evidence="5" type="ORF">DXC51_11230</name>
</gene>
<proteinExistence type="predicted"/>
<accession>A0A3E3J257</accession>
<dbReference type="RefSeq" id="WP_025490655.1">
    <property type="nucleotide sequence ID" value="NZ_CALBAU010000165.1"/>
</dbReference>
<feature type="domain" description="Histidine kinase" evidence="4">
    <location>
        <begin position="344"/>
        <end position="440"/>
    </location>
</feature>
<keyword evidence="3" id="KW-0812">Transmembrane</keyword>
<keyword evidence="1" id="KW-0808">Transferase</keyword>
<dbReference type="AlphaFoldDB" id="A0A3E3J257"/>
<dbReference type="Gene3D" id="3.30.565.10">
    <property type="entry name" value="Histidine kinase-like ATPase, C-terminal domain"/>
    <property type="match status" value="1"/>
</dbReference>
<feature type="transmembrane region" description="Helical" evidence="3">
    <location>
        <begin position="194"/>
        <end position="218"/>
    </location>
</feature>
<dbReference type="GO" id="GO:0042802">
    <property type="term" value="F:identical protein binding"/>
    <property type="evidence" value="ECO:0007669"/>
    <property type="project" value="TreeGrafter"/>
</dbReference>
<keyword evidence="2" id="KW-0902">Two-component regulatory system</keyword>
<feature type="transmembrane region" description="Helical" evidence="3">
    <location>
        <begin position="133"/>
        <end position="155"/>
    </location>
</feature>
<feature type="transmembrane region" description="Helical" evidence="3">
    <location>
        <begin position="106"/>
        <end position="127"/>
    </location>
</feature>
<evidence type="ECO:0000313" key="6">
    <source>
        <dbReference type="EMBL" id="RGE73438.1"/>
    </source>
</evidence>
<evidence type="ECO:0000313" key="8">
    <source>
        <dbReference type="Proteomes" id="UP000261166"/>
    </source>
</evidence>
<feature type="transmembrane region" description="Helical" evidence="3">
    <location>
        <begin position="162"/>
        <end position="182"/>
    </location>
</feature>
<dbReference type="GO" id="GO:0000160">
    <property type="term" value="P:phosphorelay signal transduction system"/>
    <property type="evidence" value="ECO:0007669"/>
    <property type="project" value="UniProtKB-KW"/>
</dbReference>
<dbReference type="GeneID" id="97987431"/>
<evidence type="ECO:0000313" key="7">
    <source>
        <dbReference type="Proteomes" id="UP000260812"/>
    </source>
</evidence>